<evidence type="ECO:0000313" key="3">
    <source>
        <dbReference type="EMBL" id="AXK60347.1"/>
    </source>
</evidence>
<organism evidence="3 4">
    <name type="scientific">Candidatus Chromulinivorax destructor</name>
    <dbReference type="NCBI Taxonomy" id="2066483"/>
    <lineage>
        <taxon>Bacteria</taxon>
        <taxon>Candidatus Babelota</taxon>
        <taxon>Candidatus Babeliae</taxon>
        <taxon>Candidatus Babeliales</taxon>
        <taxon>Candidatus Chromulinivoraceae</taxon>
        <taxon>Candidatus Chromulinivorax</taxon>
    </lineage>
</organism>
<dbReference type="InterPro" id="IPR022742">
    <property type="entry name" value="Hydrolase_4"/>
</dbReference>
<dbReference type="OrthoDB" id="9809549at2"/>
<reference evidence="3 4" key="1">
    <citation type="submission" date="2017-12" db="EMBL/GenBank/DDBJ databases">
        <title>Chromulinavorax destructans is a abundant pathogen of dominant heterotrophic picoflagllates.</title>
        <authorList>
            <person name="Deeg C.M."/>
            <person name="Zimmer M."/>
            <person name="Suttle C.A."/>
        </authorList>
    </citation>
    <scope>NUCLEOTIDE SEQUENCE [LARGE SCALE GENOMIC DNA]</scope>
    <source>
        <strain evidence="3 4">SeV1</strain>
    </source>
</reference>
<dbReference type="EMBL" id="CP025544">
    <property type="protein sequence ID" value="AXK60347.1"/>
    <property type="molecule type" value="Genomic_DNA"/>
</dbReference>
<dbReference type="Pfam" id="PF12146">
    <property type="entry name" value="Hydrolase_4"/>
    <property type="match status" value="1"/>
</dbReference>
<dbReference type="SUPFAM" id="SSF53474">
    <property type="entry name" value="alpha/beta-Hydrolases"/>
    <property type="match status" value="1"/>
</dbReference>
<gene>
    <name evidence="3" type="ORF">C0J27_01100</name>
</gene>
<dbReference type="RefSeq" id="WP_115585362.1">
    <property type="nucleotide sequence ID" value="NZ_CP025544.1"/>
</dbReference>
<dbReference type="PROSITE" id="PS00708">
    <property type="entry name" value="PRO_ENDOPEP_SER"/>
    <property type="match status" value="1"/>
</dbReference>
<dbReference type="GO" id="GO:0004252">
    <property type="term" value="F:serine-type endopeptidase activity"/>
    <property type="evidence" value="ECO:0007669"/>
    <property type="project" value="InterPro"/>
</dbReference>
<name>A0A345ZAN0_9BACT</name>
<keyword evidence="4" id="KW-1185">Reference proteome</keyword>
<protein>
    <recommendedName>
        <fullName evidence="2">Serine aminopeptidase S33 domain-containing protein</fullName>
    </recommendedName>
</protein>
<dbReference type="Gene3D" id="3.40.50.1820">
    <property type="entry name" value="alpha/beta hydrolase"/>
    <property type="match status" value="1"/>
</dbReference>
<keyword evidence="1" id="KW-0378">Hydrolase</keyword>
<evidence type="ECO:0000256" key="1">
    <source>
        <dbReference type="ARBA" id="ARBA00022801"/>
    </source>
</evidence>
<dbReference type="GO" id="GO:0006508">
    <property type="term" value="P:proteolysis"/>
    <property type="evidence" value="ECO:0007669"/>
    <property type="project" value="InterPro"/>
</dbReference>
<dbReference type="InterPro" id="IPR002471">
    <property type="entry name" value="Pept_S9_AS"/>
</dbReference>
<dbReference type="AlphaFoldDB" id="A0A345ZAN0"/>
<evidence type="ECO:0000313" key="4">
    <source>
        <dbReference type="Proteomes" id="UP000254834"/>
    </source>
</evidence>
<feature type="domain" description="Serine aminopeptidase S33" evidence="2">
    <location>
        <begin position="90"/>
        <end position="183"/>
    </location>
</feature>
<sequence length="387" mass="42135">MKIIFSIMFVAMLFGLGSLWHFSHDEKLSCNYFTYQSHDVSYTNPATGLTLSGTLTLPNCHRPTPALILVAGTGKHDRDCTSNGHKLFYAISDYLSHQGIAVLRYDKRGVGQSQGVFDTTLTTADFASDAQAAFAYLQSRSDIDSSKIGLLGHSEGGLIVSMIASQCPQVAYVISMAGAASTKIEDIVGQAALQVRADGGSQEIVDLDALIRTKILTIVDQEKDTQVAAKKIRQAVDEHFAHLTPEQNLQAEALAFESGHEGGTPQAPVYCISRLNSEFMMHIYNSSWVRFLIAYDSVAMFKKIKQPFLAVNGSLDFIVAAQVALPIFALSLLQGGNQDVSLIEMPSVNHWLQPCSKGSLDEYGKTDVVIAPAFLDLIGNWIAHRIS</sequence>
<dbReference type="InterPro" id="IPR053145">
    <property type="entry name" value="AB_hydrolase_Est10"/>
</dbReference>
<dbReference type="Proteomes" id="UP000254834">
    <property type="component" value="Chromosome"/>
</dbReference>
<dbReference type="InterPro" id="IPR029058">
    <property type="entry name" value="AB_hydrolase_fold"/>
</dbReference>
<evidence type="ECO:0000259" key="2">
    <source>
        <dbReference type="Pfam" id="PF12146"/>
    </source>
</evidence>
<dbReference type="KEGG" id="cdes:C0J27_01100"/>
<accession>A0A345ZAN0</accession>
<dbReference type="GO" id="GO:0052689">
    <property type="term" value="F:carboxylic ester hydrolase activity"/>
    <property type="evidence" value="ECO:0007669"/>
    <property type="project" value="TreeGrafter"/>
</dbReference>
<proteinExistence type="predicted"/>
<dbReference type="PANTHER" id="PTHR43265:SF1">
    <property type="entry name" value="ESTERASE ESTD"/>
    <property type="match status" value="1"/>
</dbReference>
<dbReference type="PANTHER" id="PTHR43265">
    <property type="entry name" value="ESTERASE ESTD"/>
    <property type="match status" value="1"/>
</dbReference>